<reference evidence="2" key="1">
    <citation type="submission" date="2016-01" db="EMBL/GenBank/DDBJ databases">
        <authorList>
            <person name="Peeters C."/>
        </authorList>
    </citation>
    <scope>NUCLEOTIDE SEQUENCE</scope>
    <source>
        <strain evidence="2">LMG 29322</strain>
    </source>
</reference>
<feature type="compositionally biased region" description="Basic residues" evidence="1">
    <location>
        <begin position="67"/>
        <end position="76"/>
    </location>
</feature>
<evidence type="ECO:0000313" key="3">
    <source>
        <dbReference type="Proteomes" id="UP000054851"/>
    </source>
</evidence>
<sequence length="76" mass="9004">MVERNKLAQESLRERILEICREKYVSLGEICLVLDMNKNTIRAGYIYPMVKEGMLMQEQPPGTKNSQRYKARKRKK</sequence>
<organism evidence="2 3">
    <name type="scientific">Caballeronia hypogeia</name>
    <dbReference type="NCBI Taxonomy" id="1777140"/>
    <lineage>
        <taxon>Bacteria</taxon>
        <taxon>Pseudomonadati</taxon>
        <taxon>Pseudomonadota</taxon>
        <taxon>Betaproteobacteria</taxon>
        <taxon>Burkholderiales</taxon>
        <taxon>Burkholderiaceae</taxon>
        <taxon>Caballeronia</taxon>
    </lineage>
</organism>
<dbReference type="EMBL" id="FCOA02000001">
    <property type="protein sequence ID" value="SAK41748.1"/>
    <property type="molecule type" value="Genomic_DNA"/>
</dbReference>
<dbReference type="AlphaFoldDB" id="A0A157Z861"/>
<keyword evidence="3" id="KW-1185">Reference proteome</keyword>
<evidence type="ECO:0000256" key="1">
    <source>
        <dbReference type="SAM" id="MobiDB-lite"/>
    </source>
</evidence>
<dbReference type="STRING" id="1777140.AWB79_00484"/>
<comment type="caution">
    <text evidence="2">The sequence shown here is derived from an EMBL/GenBank/DDBJ whole genome shotgun (WGS) entry which is preliminary data.</text>
</comment>
<protein>
    <submittedName>
        <fullName evidence="2">Transcriptional regulator</fullName>
    </submittedName>
</protein>
<evidence type="ECO:0000313" key="2">
    <source>
        <dbReference type="EMBL" id="SAK41748.1"/>
    </source>
</evidence>
<gene>
    <name evidence="2" type="ORF">AWB79_00484</name>
</gene>
<dbReference type="RefSeq" id="WP_157695678.1">
    <property type="nucleotide sequence ID" value="NZ_FCOA02000001.1"/>
</dbReference>
<feature type="region of interest" description="Disordered" evidence="1">
    <location>
        <begin position="57"/>
        <end position="76"/>
    </location>
</feature>
<name>A0A157Z861_9BURK</name>
<accession>A0A157Z861</accession>
<dbReference type="Proteomes" id="UP000054851">
    <property type="component" value="Unassembled WGS sequence"/>
</dbReference>
<proteinExistence type="predicted"/>